<dbReference type="InterPro" id="IPR040256">
    <property type="entry name" value="At4g02000-like"/>
</dbReference>
<dbReference type="GO" id="GO:0003676">
    <property type="term" value="F:nucleic acid binding"/>
    <property type="evidence" value="ECO:0007669"/>
    <property type="project" value="InterPro"/>
</dbReference>
<accession>A0A0R0I6T0</accession>
<dbReference type="InParanoid" id="A0A0R0I6T0"/>
<name>A0A0R0I6T0_SOYBN</name>
<reference evidence="3" key="3">
    <citation type="submission" date="2018-07" db="EMBL/GenBank/DDBJ databases">
        <title>WGS assembly of Glycine max.</title>
        <authorList>
            <person name="Schmutz J."/>
            <person name="Cannon S."/>
            <person name="Schlueter J."/>
            <person name="Ma J."/>
            <person name="Mitros T."/>
            <person name="Nelson W."/>
            <person name="Hyten D."/>
            <person name="Song Q."/>
            <person name="Thelen J."/>
            <person name="Cheng J."/>
            <person name="Xu D."/>
            <person name="Hellsten U."/>
            <person name="May G."/>
            <person name="Yu Y."/>
            <person name="Sakurai T."/>
            <person name="Umezawa T."/>
            <person name="Bhattacharyya M."/>
            <person name="Sandhu D."/>
            <person name="Valliyodan B."/>
            <person name="Lindquist E."/>
            <person name="Peto M."/>
            <person name="Grant D."/>
            <person name="Shu S."/>
            <person name="Goodstein D."/>
            <person name="Barry K."/>
            <person name="Futrell-Griggs M."/>
            <person name="Abernathy B."/>
            <person name="Du J."/>
            <person name="Tian Z."/>
            <person name="Zhu L."/>
            <person name="Gill N."/>
            <person name="Joshi T."/>
            <person name="Libault M."/>
            <person name="Sethuraman A."/>
            <person name="Zhang X."/>
            <person name="Shinozaki K."/>
            <person name="Nguyen H."/>
            <person name="Wing R."/>
            <person name="Cregan P."/>
            <person name="Specht J."/>
            <person name="Grimwood J."/>
            <person name="Rokhsar D."/>
            <person name="Stacey G."/>
            <person name="Shoemaker R."/>
            <person name="Jackson S."/>
        </authorList>
    </citation>
    <scope>NUCLEOTIDE SEQUENCE</scope>
    <source>
        <tissue evidence="3">Callus</tissue>
    </source>
</reference>
<dbReference type="PROSITE" id="PS50158">
    <property type="entry name" value="ZF_CCHC"/>
    <property type="match status" value="1"/>
</dbReference>
<keyword evidence="1" id="KW-0862">Zinc</keyword>
<evidence type="ECO:0000313" key="4">
    <source>
        <dbReference type="EnsemblPlants" id="KRH38080"/>
    </source>
</evidence>
<dbReference type="Gramene" id="KRH38080">
    <property type="protein sequence ID" value="KRH38080"/>
    <property type="gene ID" value="GLYMA_09G109400"/>
</dbReference>
<sequence>MVTVLGKRVGYRILEAKLKHGMGKKGWCPFFLANITELFNDNLLYRLGSTLGQMLKIDKVTSVQVSGRFARICIEIDLDKPLQPKIILLIYGSLHHICFNCGRYGHRDNACLEKKATNVEVIKERHVEVVEAMKVQKMMNEVVSTPEISMGKMTINENIVTQESRALVSIKSNVCQNENP</sequence>
<keyword evidence="5" id="KW-1185">Reference proteome</keyword>
<dbReference type="InterPro" id="IPR001878">
    <property type="entry name" value="Znf_CCHC"/>
</dbReference>
<protein>
    <recommendedName>
        <fullName evidence="2">CCHC-type domain-containing protein</fullName>
    </recommendedName>
</protein>
<gene>
    <name evidence="3" type="ORF">GLYMA_09G109400</name>
</gene>
<evidence type="ECO:0000313" key="3">
    <source>
        <dbReference type="EMBL" id="KRH38080.1"/>
    </source>
</evidence>
<feature type="domain" description="CCHC-type" evidence="2">
    <location>
        <begin position="98"/>
        <end position="111"/>
    </location>
</feature>
<evidence type="ECO:0000256" key="1">
    <source>
        <dbReference type="PROSITE-ProRule" id="PRU00047"/>
    </source>
</evidence>
<dbReference type="AlphaFoldDB" id="A0A0R0I6T0"/>
<reference evidence="3 4" key="1">
    <citation type="journal article" date="2010" name="Nature">
        <title>Genome sequence of the palaeopolyploid soybean.</title>
        <authorList>
            <person name="Schmutz J."/>
            <person name="Cannon S.B."/>
            <person name="Schlueter J."/>
            <person name="Ma J."/>
            <person name="Mitros T."/>
            <person name="Nelson W."/>
            <person name="Hyten D.L."/>
            <person name="Song Q."/>
            <person name="Thelen J.J."/>
            <person name="Cheng J."/>
            <person name="Xu D."/>
            <person name="Hellsten U."/>
            <person name="May G.D."/>
            <person name="Yu Y."/>
            <person name="Sakurai T."/>
            <person name="Umezawa T."/>
            <person name="Bhattacharyya M.K."/>
            <person name="Sandhu D."/>
            <person name="Valliyodan B."/>
            <person name="Lindquist E."/>
            <person name="Peto M."/>
            <person name="Grant D."/>
            <person name="Shu S."/>
            <person name="Goodstein D."/>
            <person name="Barry K."/>
            <person name="Futrell-Griggs M."/>
            <person name="Abernathy B."/>
            <person name="Du J."/>
            <person name="Tian Z."/>
            <person name="Zhu L."/>
            <person name="Gill N."/>
            <person name="Joshi T."/>
            <person name="Libault M."/>
            <person name="Sethuraman A."/>
            <person name="Zhang X.-C."/>
            <person name="Shinozaki K."/>
            <person name="Nguyen H.T."/>
            <person name="Wing R.A."/>
            <person name="Cregan P."/>
            <person name="Specht J."/>
            <person name="Grimwood J."/>
            <person name="Rokhsar D."/>
            <person name="Stacey G."/>
            <person name="Shoemaker R.C."/>
            <person name="Jackson S.A."/>
        </authorList>
    </citation>
    <scope>NUCLEOTIDE SEQUENCE</scope>
    <source>
        <strain evidence="4">cv. Williams 82</strain>
        <tissue evidence="3">Callus</tissue>
    </source>
</reference>
<organism evidence="3">
    <name type="scientific">Glycine max</name>
    <name type="common">Soybean</name>
    <name type="synonym">Glycine hispida</name>
    <dbReference type="NCBI Taxonomy" id="3847"/>
    <lineage>
        <taxon>Eukaryota</taxon>
        <taxon>Viridiplantae</taxon>
        <taxon>Streptophyta</taxon>
        <taxon>Embryophyta</taxon>
        <taxon>Tracheophyta</taxon>
        <taxon>Spermatophyta</taxon>
        <taxon>Magnoliopsida</taxon>
        <taxon>eudicotyledons</taxon>
        <taxon>Gunneridae</taxon>
        <taxon>Pentapetalae</taxon>
        <taxon>rosids</taxon>
        <taxon>fabids</taxon>
        <taxon>Fabales</taxon>
        <taxon>Fabaceae</taxon>
        <taxon>Papilionoideae</taxon>
        <taxon>50 kb inversion clade</taxon>
        <taxon>NPAAA clade</taxon>
        <taxon>indigoferoid/millettioid clade</taxon>
        <taxon>Phaseoleae</taxon>
        <taxon>Glycine</taxon>
        <taxon>Glycine subgen. Soja</taxon>
    </lineage>
</organism>
<reference evidence="4" key="2">
    <citation type="submission" date="2018-02" db="UniProtKB">
        <authorList>
            <consortium name="EnsemblPlants"/>
        </authorList>
    </citation>
    <scope>IDENTIFICATION</scope>
    <source>
        <strain evidence="4">Williams 82</strain>
    </source>
</reference>
<evidence type="ECO:0000259" key="2">
    <source>
        <dbReference type="PROSITE" id="PS50158"/>
    </source>
</evidence>
<dbReference type="PANTHER" id="PTHR31286">
    <property type="entry name" value="GLYCINE-RICH CELL WALL STRUCTURAL PROTEIN 1.8-LIKE"/>
    <property type="match status" value="1"/>
</dbReference>
<dbReference type="Proteomes" id="UP000008827">
    <property type="component" value="Chromosome 9"/>
</dbReference>
<keyword evidence="1" id="KW-0863">Zinc-finger</keyword>
<keyword evidence="1" id="KW-0479">Metal-binding</keyword>
<dbReference type="EMBL" id="CM000842">
    <property type="protein sequence ID" value="KRH38080.1"/>
    <property type="molecule type" value="Genomic_DNA"/>
</dbReference>
<evidence type="ECO:0000313" key="5">
    <source>
        <dbReference type="Proteomes" id="UP000008827"/>
    </source>
</evidence>
<dbReference type="PANTHER" id="PTHR31286:SF99">
    <property type="entry name" value="DUF4283 DOMAIN-CONTAINING PROTEIN"/>
    <property type="match status" value="1"/>
</dbReference>
<dbReference type="GO" id="GO:0008270">
    <property type="term" value="F:zinc ion binding"/>
    <property type="evidence" value="ECO:0007669"/>
    <property type="project" value="UniProtKB-KW"/>
</dbReference>
<dbReference type="EnsemblPlants" id="KRH38080">
    <property type="protein sequence ID" value="KRH38080"/>
    <property type="gene ID" value="GLYMA_09G109400"/>
</dbReference>
<proteinExistence type="predicted"/>